<dbReference type="PANTHER" id="PTHR13363">
    <property type="entry name" value="RING FINGER AND SRY DOMAIN-CONTAINING"/>
    <property type="match status" value="1"/>
</dbReference>
<dbReference type="PROSITE" id="PS50089">
    <property type="entry name" value="ZF_RING_2"/>
    <property type="match status" value="1"/>
</dbReference>
<protein>
    <submittedName>
        <fullName evidence="9">RING finger and SPRY domain-containing protein 1-like</fullName>
    </submittedName>
</protein>
<dbReference type="GO" id="GO:0008270">
    <property type="term" value="F:zinc ion binding"/>
    <property type="evidence" value="ECO:0007669"/>
    <property type="project" value="UniProtKB-KW"/>
</dbReference>
<dbReference type="OrthoDB" id="10017393at2759"/>
<dbReference type="CDD" id="cd12883">
    <property type="entry name" value="SPRY_RING"/>
    <property type="match status" value="1"/>
</dbReference>
<dbReference type="GeneID" id="114344301"/>
<dbReference type="Proteomes" id="UP001652700">
    <property type="component" value="Unplaced"/>
</dbReference>
<evidence type="ECO:0000259" key="5">
    <source>
        <dbReference type="PROSITE" id="PS50089"/>
    </source>
</evidence>
<organism evidence="9">
    <name type="scientific">Diabrotica virgifera virgifera</name>
    <name type="common">western corn rootworm</name>
    <dbReference type="NCBI Taxonomy" id="50390"/>
    <lineage>
        <taxon>Eukaryota</taxon>
        <taxon>Metazoa</taxon>
        <taxon>Ecdysozoa</taxon>
        <taxon>Arthropoda</taxon>
        <taxon>Hexapoda</taxon>
        <taxon>Insecta</taxon>
        <taxon>Pterygota</taxon>
        <taxon>Neoptera</taxon>
        <taxon>Endopterygota</taxon>
        <taxon>Coleoptera</taxon>
        <taxon>Polyphaga</taxon>
        <taxon>Cucujiformia</taxon>
        <taxon>Chrysomeloidea</taxon>
        <taxon>Chrysomelidae</taxon>
        <taxon>Galerucinae</taxon>
        <taxon>Diabroticina</taxon>
        <taxon>Diabroticites</taxon>
        <taxon>Diabrotica</taxon>
    </lineage>
</organism>
<dbReference type="InterPro" id="IPR001870">
    <property type="entry name" value="B30.2/SPRY"/>
</dbReference>
<dbReference type="InterPro" id="IPR035774">
    <property type="entry name" value="SPRY_RSPRY1"/>
</dbReference>
<evidence type="ECO:0000313" key="8">
    <source>
        <dbReference type="Proteomes" id="UP001652700"/>
    </source>
</evidence>
<dbReference type="Gene3D" id="2.60.120.920">
    <property type="match status" value="1"/>
</dbReference>
<evidence type="ECO:0000256" key="3">
    <source>
        <dbReference type="ARBA" id="ARBA00022833"/>
    </source>
</evidence>
<evidence type="ECO:0000256" key="2">
    <source>
        <dbReference type="ARBA" id="ARBA00022771"/>
    </source>
</evidence>
<dbReference type="InParanoid" id="A0A6P7H4L4"/>
<dbReference type="Gene3D" id="3.30.40.10">
    <property type="entry name" value="Zinc/RING finger domain, C3HC4 (zinc finger)"/>
    <property type="match status" value="1"/>
</dbReference>
<keyword evidence="2 4" id="KW-0863">Zinc-finger</keyword>
<dbReference type="RefSeq" id="XP_028150945.1">
    <property type="nucleotide sequence ID" value="XM_028295144.1"/>
</dbReference>
<evidence type="ECO:0000259" key="6">
    <source>
        <dbReference type="PROSITE" id="PS50188"/>
    </source>
</evidence>
<proteinExistence type="predicted"/>
<dbReference type="KEGG" id="dvv:114344301"/>
<dbReference type="SUPFAM" id="SSF57850">
    <property type="entry name" value="RING/U-box"/>
    <property type="match status" value="1"/>
</dbReference>
<dbReference type="InterPro" id="IPR003877">
    <property type="entry name" value="SPRY_dom"/>
</dbReference>
<accession>A0A6P7H4L4</accession>
<dbReference type="SMART" id="SM00449">
    <property type="entry name" value="SPRY"/>
    <property type="match status" value="1"/>
</dbReference>
<dbReference type="SMART" id="SM00184">
    <property type="entry name" value="RING"/>
    <property type="match status" value="1"/>
</dbReference>
<evidence type="ECO:0000256" key="4">
    <source>
        <dbReference type="PROSITE-ProRule" id="PRU00175"/>
    </source>
</evidence>
<sequence length="550" mass="61848">MGSCWCKQKNEDHDTYIPQSPNSLQAHNIIQPLSPVSPQYPFKLTKLPDAAYVDKLVLETLGVIATLVDNEQEPPSSMLLVHNIADNEEGWIQVVNSMINVIPMHDPLGPSVITLLLDDCPLPSKESVFKVVNMLNLSEKAAVEGRSDAPKQRNICVVLGCIAEKLAGPRNMEILTDSIIDYLLTNLEPVTHPSVILFSLIALEKFAQTSSNKVIILKKIAKLPTCPISLLEPWKEEAHAKQPRRPVCLVEPWKEETHYVKRQVGFCAQWILDNLFVMENRQYSYQTVNMDTINAMLNTSDVSEYLKISPDGLEARCDAYSFESVRCTAQADKGIWYYEVCIITPGVMQIGWATKNSNFLNHEGYGIGDDRYSLAYDGCRRLIWYNAKSDPQNLPSWQPGDILGCLLDLDNQQIIFSVNGIALPPSMHVFTMAKSGFFAAASFMSFQQCRFNFGAEPFEHPPNVAYSTFNECGSLRAEDKIVLPRHIFLNQLREQNIGEDSCTLCYDQKASIRLLPCEHSGFCASCAKQLVECPMCRSPFREIEEYPQSS</sequence>
<evidence type="ECO:0000313" key="7">
    <source>
        <dbReference type="EnsemblMetazoa" id="XP_028150945.1"/>
    </source>
</evidence>
<reference evidence="9" key="1">
    <citation type="submission" date="2025-04" db="UniProtKB">
        <authorList>
            <consortium name="RefSeq"/>
        </authorList>
    </citation>
    <scope>IDENTIFICATION</scope>
    <source>
        <tissue evidence="9">Whole insect</tissue>
    </source>
</reference>
<evidence type="ECO:0000313" key="9">
    <source>
        <dbReference type="RefSeq" id="XP_028150945.1"/>
    </source>
</evidence>
<dbReference type="GO" id="GO:0051603">
    <property type="term" value="P:proteolysis involved in protein catabolic process"/>
    <property type="evidence" value="ECO:0007669"/>
    <property type="project" value="TreeGrafter"/>
</dbReference>
<dbReference type="AlphaFoldDB" id="A0A6P7H4L4"/>
<dbReference type="PANTHER" id="PTHR13363:SF6">
    <property type="entry name" value="RING FINGER AND SPRY DOMAIN-CONTAINING PROTEIN 1"/>
    <property type="match status" value="1"/>
</dbReference>
<dbReference type="InterPro" id="IPR013083">
    <property type="entry name" value="Znf_RING/FYVE/PHD"/>
</dbReference>
<dbReference type="PROSITE" id="PS50188">
    <property type="entry name" value="B302_SPRY"/>
    <property type="match status" value="1"/>
</dbReference>
<keyword evidence="3" id="KW-0862">Zinc</keyword>
<dbReference type="InterPro" id="IPR045129">
    <property type="entry name" value="RNF123/RKP/RSPRY1"/>
</dbReference>
<dbReference type="Pfam" id="PF13920">
    <property type="entry name" value="zf-C3HC4_3"/>
    <property type="match status" value="1"/>
</dbReference>
<dbReference type="InterPro" id="IPR001841">
    <property type="entry name" value="Znf_RING"/>
</dbReference>
<dbReference type="EnsemblMetazoa" id="XM_028295144.2">
    <property type="protein sequence ID" value="XP_028150945.1"/>
    <property type="gene ID" value="LOC114344301"/>
</dbReference>
<dbReference type="Pfam" id="PF00622">
    <property type="entry name" value="SPRY"/>
    <property type="match status" value="1"/>
</dbReference>
<feature type="domain" description="B30.2/SPRY" evidence="6">
    <location>
        <begin position="275"/>
        <end position="458"/>
    </location>
</feature>
<dbReference type="GO" id="GO:0004842">
    <property type="term" value="F:ubiquitin-protein transferase activity"/>
    <property type="evidence" value="ECO:0007669"/>
    <property type="project" value="InterPro"/>
</dbReference>
<name>A0A6P7H4L4_DIAVI</name>
<feature type="domain" description="RING-type" evidence="5">
    <location>
        <begin position="502"/>
        <end position="537"/>
    </location>
</feature>
<evidence type="ECO:0000256" key="1">
    <source>
        <dbReference type="ARBA" id="ARBA00022723"/>
    </source>
</evidence>
<keyword evidence="1" id="KW-0479">Metal-binding</keyword>
<reference evidence="7" key="2">
    <citation type="submission" date="2025-05" db="UniProtKB">
        <authorList>
            <consortium name="EnsemblMetazoa"/>
        </authorList>
    </citation>
    <scope>IDENTIFICATION</scope>
</reference>
<dbReference type="InterPro" id="IPR043136">
    <property type="entry name" value="B30.2/SPRY_sf"/>
</dbReference>
<dbReference type="SUPFAM" id="SSF49899">
    <property type="entry name" value="Concanavalin A-like lectins/glucanases"/>
    <property type="match status" value="1"/>
</dbReference>
<dbReference type="GO" id="GO:0005737">
    <property type="term" value="C:cytoplasm"/>
    <property type="evidence" value="ECO:0007669"/>
    <property type="project" value="TreeGrafter"/>
</dbReference>
<gene>
    <name evidence="9" type="primary">LOC114344301</name>
</gene>
<keyword evidence="8" id="KW-1185">Reference proteome</keyword>
<dbReference type="InterPro" id="IPR013320">
    <property type="entry name" value="ConA-like_dom_sf"/>
</dbReference>